<name>A0A917Q4E6_9HYPH</name>
<gene>
    <name evidence="1" type="ORF">GCM10011322_06290</name>
</gene>
<dbReference type="AlphaFoldDB" id="A0A917Q4E6"/>
<dbReference type="PANTHER" id="PTHR45458">
    <property type="entry name" value="SHORT-CHAIN DEHYDROGENASE/REDUCTASE SDR"/>
    <property type="match status" value="1"/>
</dbReference>
<proteinExistence type="predicted"/>
<comment type="caution">
    <text evidence="1">The sequence shown here is derived from an EMBL/GenBank/DDBJ whole genome shotgun (WGS) entry which is preliminary data.</text>
</comment>
<organism evidence="1 2">
    <name type="scientific">Salinarimonas ramus</name>
    <dbReference type="NCBI Taxonomy" id="690164"/>
    <lineage>
        <taxon>Bacteria</taxon>
        <taxon>Pseudomonadati</taxon>
        <taxon>Pseudomonadota</taxon>
        <taxon>Alphaproteobacteria</taxon>
        <taxon>Hyphomicrobiales</taxon>
        <taxon>Salinarimonadaceae</taxon>
        <taxon>Salinarimonas</taxon>
    </lineage>
</organism>
<dbReference type="Pfam" id="PF00106">
    <property type="entry name" value="adh_short"/>
    <property type="match status" value="1"/>
</dbReference>
<dbReference type="PRINTS" id="PR00081">
    <property type="entry name" value="GDHRDH"/>
</dbReference>
<evidence type="ECO:0000313" key="1">
    <source>
        <dbReference type="EMBL" id="GGK22371.1"/>
    </source>
</evidence>
<dbReference type="InterPro" id="IPR036291">
    <property type="entry name" value="NAD(P)-bd_dom_sf"/>
</dbReference>
<reference evidence="1 2" key="1">
    <citation type="journal article" date="2014" name="Int. J. Syst. Evol. Microbiol.">
        <title>Complete genome sequence of Corynebacterium casei LMG S-19264T (=DSM 44701T), isolated from a smear-ripened cheese.</title>
        <authorList>
            <consortium name="US DOE Joint Genome Institute (JGI-PGF)"/>
            <person name="Walter F."/>
            <person name="Albersmeier A."/>
            <person name="Kalinowski J."/>
            <person name="Ruckert C."/>
        </authorList>
    </citation>
    <scope>NUCLEOTIDE SEQUENCE [LARGE SCALE GENOMIC DNA]</scope>
    <source>
        <strain evidence="1 2">CGMCC 1.9161</strain>
    </source>
</reference>
<sequence>MDRTILITGVGRGIGRGLAEAYLRAGATVVGTMRDATRAPATFADALGSGRLLLVEADARDADSLAAAAETIRTRAVDVLIACAGIMGERTADTLGSAPSAYWEVFDVNVMGVLRTVQAFQPALTRAVAARGEAKVLVISSQMGAGTNPKSNAMPYRVSKAAVNTLARGLATDLAPQRIHLASCHPGWVRTDMGGTGADIDVDESVAGLMALVDGLDAAKAGGFWNYDGTRLAF</sequence>
<keyword evidence="2" id="KW-1185">Reference proteome</keyword>
<evidence type="ECO:0000313" key="2">
    <source>
        <dbReference type="Proteomes" id="UP000600449"/>
    </source>
</evidence>
<dbReference type="InterPro" id="IPR052184">
    <property type="entry name" value="SDR_enzymes"/>
</dbReference>
<dbReference type="Proteomes" id="UP000600449">
    <property type="component" value="Unassembled WGS sequence"/>
</dbReference>
<dbReference type="EMBL" id="BMMF01000002">
    <property type="protein sequence ID" value="GGK22371.1"/>
    <property type="molecule type" value="Genomic_DNA"/>
</dbReference>
<dbReference type="CDD" id="cd05325">
    <property type="entry name" value="carb_red_sniffer_like_SDR_c"/>
    <property type="match status" value="1"/>
</dbReference>
<dbReference type="Gene3D" id="3.40.50.720">
    <property type="entry name" value="NAD(P)-binding Rossmann-like Domain"/>
    <property type="match status" value="1"/>
</dbReference>
<dbReference type="SUPFAM" id="SSF51735">
    <property type="entry name" value="NAD(P)-binding Rossmann-fold domains"/>
    <property type="match status" value="1"/>
</dbReference>
<protein>
    <submittedName>
        <fullName evidence="1">Short-chain dehydrogenase</fullName>
    </submittedName>
</protein>
<dbReference type="GO" id="GO:0016616">
    <property type="term" value="F:oxidoreductase activity, acting on the CH-OH group of donors, NAD or NADP as acceptor"/>
    <property type="evidence" value="ECO:0007669"/>
    <property type="project" value="TreeGrafter"/>
</dbReference>
<accession>A0A917Q4E6</accession>
<dbReference type="PANTHER" id="PTHR45458:SF1">
    <property type="entry name" value="SHORT CHAIN DEHYDROGENASE"/>
    <property type="match status" value="1"/>
</dbReference>
<dbReference type="RefSeq" id="WP_188909496.1">
    <property type="nucleotide sequence ID" value="NZ_BMMF01000002.1"/>
</dbReference>
<dbReference type="InterPro" id="IPR002347">
    <property type="entry name" value="SDR_fam"/>
</dbReference>